<name>A0ACB8EGH3_9SAUR</name>
<comment type="caution">
    <text evidence="1">The sequence shown here is derived from an EMBL/GenBank/DDBJ whole genome shotgun (WGS) entry which is preliminary data.</text>
</comment>
<keyword evidence="2" id="KW-1185">Reference proteome</keyword>
<accession>A0ACB8EGH3</accession>
<sequence>MVPAFLLVFLSVAFHVLASQRNLISSRGEQNKKSLPHLYDQGGVKETAQLLGQLVSQPGKYNRIGSKGLTLSRVFQDITVHPLIYKCPLTQIRSENDTNREQNMAQVTHKNYMKPLSFGKVKERQANVICTQNSHEIGQESGQKQNGTLNRCALPCLSPSRNRLIASKNYHHQKDPVNGSDHCLLLDELIPADKNNKPSGPNLDSQNTRPAPLIELELDRWTSRVLNNAQADEKAGKSWAQELAELQYSTSSDELHGAMPKGQQNPQNRPSSPQINTVFTLDQIPNQINIPTGTTQTLQTMACIEINPPTNAQNDLEIFSTTNKNTLHLSLQQDRPLSANKRP</sequence>
<organism evidence="1 2">
    <name type="scientific">Sphaerodactylus townsendi</name>
    <dbReference type="NCBI Taxonomy" id="933632"/>
    <lineage>
        <taxon>Eukaryota</taxon>
        <taxon>Metazoa</taxon>
        <taxon>Chordata</taxon>
        <taxon>Craniata</taxon>
        <taxon>Vertebrata</taxon>
        <taxon>Euteleostomi</taxon>
        <taxon>Lepidosauria</taxon>
        <taxon>Squamata</taxon>
        <taxon>Bifurcata</taxon>
        <taxon>Gekkota</taxon>
        <taxon>Sphaerodactylidae</taxon>
        <taxon>Sphaerodactylus</taxon>
    </lineage>
</organism>
<evidence type="ECO:0000313" key="1">
    <source>
        <dbReference type="EMBL" id="KAH7991786.1"/>
    </source>
</evidence>
<dbReference type="Proteomes" id="UP000827872">
    <property type="component" value="Linkage Group LG03"/>
</dbReference>
<evidence type="ECO:0000313" key="2">
    <source>
        <dbReference type="Proteomes" id="UP000827872"/>
    </source>
</evidence>
<proteinExistence type="predicted"/>
<gene>
    <name evidence="1" type="ORF">K3G42_011632</name>
</gene>
<dbReference type="EMBL" id="CM037616">
    <property type="protein sequence ID" value="KAH7991786.1"/>
    <property type="molecule type" value="Genomic_DNA"/>
</dbReference>
<protein>
    <submittedName>
        <fullName evidence="1">Uncharacterized protein</fullName>
    </submittedName>
</protein>
<reference evidence="1" key="1">
    <citation type="submission" date="2021-08" db="EMBL/GenBank/DDBJ databases">
        <title>The first chromosome-level gecko genome reveals the dynamic sex chromosomes of Neotropical dwarf geckos (Sphaerodactylidae: Sphaerodactylus).</title>
        <authorList>
            <person name="Pinto B.J."/>
            <person name="Keating S.E."/>
            <person name="Gamble T."/>
        </authorList>
    </citation>
    <scope>NUCLEOTIDE SEQUENCE</scope>
    <source>
        <strain evidence="1">TG3544</strain>
    </source>
</reference>